<evidence type="ECO:0000256" key="6">
    <source>
        <dbReference type="ARBA" id="ARBA00022833"/>
    </source>
</evidence>
<keyword evidence="7" id="KW-0539">Nucleus</keyword>
<keyword evidence="6" id="KW-0862">Zinc</keyword>
<sequence>MSMRQDAEELDTVTTETVLQNGHTETDASDHSGDDDEDEALFVPEDEYAPLEEDDEDIAMADNVPKTEEEPLPTLNAGTQMFQDLDANVSATEVESLCMRCEKNGTTKIMLTRIPHFKSIILLSFECPHCGLKNNEVQSGEALQEKGHRYELRCTTKADLSRQIVRNNSASVSIPDFDFTAPPATNSMLTTAEGLISRFVEDLSMDQEQRKEVVPEVYAAIETLLEKLRNALLLPEEEGGEGSEYAFTMVVDDPSGNSYVENLCAPNPDPKLSVHHYRRTREQMIQLGVLNPDAEDVEQLEQQKKAHFDMREEMRAAESVMKAVKEASDSNEVLSFPANCSSCNSPCDTRMQMVDIPHFQEVIIMSTTCDSCGYKSNEVKCGGAISEKGKRITLIIEDKEDLSRDILKSETSSFNVPELDLDMVAGTLGGRFTTIEGLLRQVHDELDRRVPFLEGDSAVQERRQRFEKFLGRLEDAADGKIFPLTITVDDPMAHSYIQNIYAPDPDPNMTTVIYERTFEQNEDLGLNDINVENYEQDENQQQETKE</sequence>
<dbReference type="GO" id="GO:0005634">
    <property type="term" value="C:nucleus"/>
    <property type="evidence" value="ECO:0007669"/>
    <property type="project" value="UniProtKB-SubCell"/>
</dbReference>
<dbReference type="FunFam" id="2.60.120.1040:FF:000001">
    <property type="entry name" value="Zinc finger protein ZPR1"/>
    <property type="match status" value="1"/>
</dbReference>
<dbReference type="OrthoDB" id="308464at2759"/>
<evidence type="ECO:0000313" key="12">
    <source>
        <dbReference type="Proteomes" id="UP001140172"/>
    </source>
</evidence>
<comment type="subcellular location">
    <subcellularLocation>
        <location evidence="1">Nucleus</location>
    </subcellularLocation>
</comment>
<dbReference type="InterPro" id="IPR004457">
    <property type="entry name" value="Znf_ZPR1"/>
</dbReference>
<dbReference type="NCBIfam" id="TIGR00310">
    <property type="entry name" value="ZPR1_znf"/>
    <property type="match status" value="2"/>
</dbReference>
<proteinExistence type="inferred from homology"/>
<evidence type="ECO:0000259" key="10">
    <source>
        <dbReference type="SMART" id="SM00709"/>
    </source>
</evidence>
<dbReference type="SMART" id="SM00709">
    <property type="entry name" value="Zpr1"/>
    <property type="match status" value="2"/>
</dbReference>
<dbReference type="PANTHER" id="PTHR10876:SF0">
    <property type="entry name" value="ZINC FINGER PROTEIN ZPR1"/>
    <property type="match status" value="1"/>
</dbReference>
<accession>A0A9W8H925</accession>
<dbReference type="FunFam" id="2.20.25.420:FF:000002">
    <property type="entry name" value="Zinc finger protein ZPR1"/>
    <property type="match status" value="1"/>
</dbReference>
<evidence type="ECO:0000256" key="8">
    <source>
        <dbReference type="ARBA" id="ARBA00054139"/>
    </source>
</evidence>
<feature type="compositionally biased region" description="Acidic residues" evidence="9">
    <location>
        <begin position="33"/>
        <end position="54"/>
    </location>
</feature>
<gene>
    <name evidence="11" type="primary">ZPR1</name>
    <name evidence="11" type="ORF">GGI15_004593</name>
</gene>
<keyword evidence="5 11" id="KW-0863">Zinc-finger</keyword>
<comment type="function">
    <text evidence="8">Acts as a protein folding chaperone for elongation factor 1-alpha.</text>
</comment>
<feature type="domain" description="Zinc finger ZPR1-type" evidence="10">
    <location>
        <begin position="338"/>
        <end position="499"/>
    </location>
</feature>
<dbReference type="Pfam" id="PF03367">
    <property type="entry name" value="Zn_ribbon_ZPR1"/>
    <property type="match status" value="2"/>
</dbReference>
<keyword evidence="4" id="KW-0677">Repeat</keyword>
<reference evidence="11" key="1">
    <citation type="submission" date="2022-07" db="EMBL/GenBank/DDBJ databases">
        <title>Phylogenomic reconstructions and comparative analyses of Kickxellomycotina fungi.</title>
        <authorList>
            <person name="Reynolds N.K."/>
            <person name="Stajich J.E."/>
            <person name="Barry K."/>
            <person name="Grigoriev I.V."/>
            <person name="Crous P."/>
            <person name="Smith M.E."/>
        </authorList>
    </citation>
    <scope>NUCLEOTIDE SEQUENCE</scope>
    <source>
        <strain evidence="11">BCRC 34489</strain>
    </source>
</reference>
<evidence type="ECO:0000256" key="5">
    <source>
        <dbReference type="ARBA" id="ARBA00022771"/>
    </source>
</evidence>
<dbReference type="EMBL" id="JANBUM010000436">
    <property type="protein sequence ID" value="KAJ2777169.1"/>
    <property type="molecule type" value="Genomic_DNA"/>
</dbReference>
<name>A0A9W8H925_9FUNG</name>
<dbReference type="InterPro" id="IPR056180">
    <property type="entry name" value="ZPR1_jr_dom"/>
</dbReference>
<evidence type="ECO:0000256" key="2">
    <source>
        <dbReference type="ARBA" id="ARBA00008354"/>
    </source>
</evidence>
<dbReference type="Gene3D" id="2.20.25.420">
    <property type="entry name" value="ZPR1, zinc finger domain"/>
    <property type="match status" value="2"/>
</dbReference>
<evidence type="ECO:0000256" key="4">
    <source>
        <dbReference type="ARBA" id="ARBA00022737"/>
    </source>
</evidence>
<evidence type="ECO:0000256" key="7">
    <source>
        <dbReference type="ARBA" id="ARBA00023242"/>
    </source>
</evidence>
<evidence type="ECO:0000313" key="11">
    <source>
        <dbReference type="EMBL" id="KAJ2777169.1"/>
    </source>
</evidence>
<evidence type="ECO:0000256" key="9">
    <source>
        <dbReference type="SAM" id="MobiDB-lite"/>
    </source>
</evidence>
<comment type="similarity">
    <text evidence="2">Belongs to the ZPR1 family.</text>
</comment>
<evidence type="ECO:0000256" key="3">
    <source>
        <dbReference type="ARBA" id="ARBA00022723"/>
    </source>
</evidence>
<dbReference type="FunFam" id="2.20.25.420:FF:000001">
    <property type="entry name" value="Zinc finger protein ZPR1"/>
    <property type="match status" value="1"/>
</dbReference>
<feature type="region of interest" description="Disordered" evidence="9">
    <location>
        <begin position="1"/>
        <end position="54"/>
    </location>
</feature>
<keyword evidence="3" id="KW-0479">Metal-binding</keyword>
<dbReference type="PANTHER" id="PTHR10876">
    <property type="entry name" value="ZINC FINGER PROTEIN ZPR1"/>
    <property type="match status" value="1"/>
</dbReference>
<dbReference type="InterPro" id="IPR042451">
    <property type="entry name" value="ZPR1_A/B_dom"/>
</dbReference>
<keyword evidence="12" id="KW-1185">Reference proteome</keyword>
<dbReference type="InterPro" id="IPR040141">
    <property type="entry name" value="ZPR1"/>
</dbReference>
<evidence type="ECO:0000256" key="1">
    <source>
        <dbReference type="ARBA" id="ARBA00004123"/>
    </source>
</evidence>
<dbReference type="GO" id="GO:0008270">
    <property type="term" value="F:zinc ion binding"/>
    <property type="evidence" value="ECO:0007669"/>
    <property type="project" value="UniProtKB-KW"/>
</dbReference>
<dbReference type="AlphaFoldDB" id="A0A9W8H925"/>
<comment type="caution">
    <text evidence="11">The sequence shown here is derived from an EMBL/GenBank/DDBJ whole genome shotgun (WGS) entry which is preliminary data.</text>
</comment>
<dbReference type="Proteomes" id="UP001140172">
    <property type="component" value="Unassembled WGS sequence"/>
</dbReference>
<dbReference type="InterPro" id="IPR042452">
    <property type="entry name" value="ZPR1_Znf1/2"/>
</dbReference>
<organism evidence="11 12">
    <name type="scientific">Coemansia interrupta</name>
    <dbReference type="NCBI Taxonomy" id="1126814"/>
    <lineage>
        <taxon>Eukaryota</taxon>
        <taxon>Fungi</taxon>
        <taxon>Fungi incertae sedis</taxon>
        <taxon>Zoopagomycota</taxon>
        <taxon>Kickxellomycotina</taxon>
        <taxon>Kickxellomycetes</taxon>
        <taxon>Kickxellales</taxon>
        <taxon>Kickxellaceae</taxon>
        <taxon>Coemansia</taxon>
    </lineage>
</organism>
<feature type="domain" description="Zinc finger ZPR1-type" evidence="10">
    <location>
        <begin position="96"/>
        <end position="262"/>
    </location>
</feature>
<dbReference type="Gene3D" id="2.60.120.1040">
    <property type="entry name" value="ZPR1, A/B domain"/>
    <property type="match status" value="2"/>
</dbReference>
<protein>
    <submittedName>
        <fullName evidence="11">Nucleolar zinc-finger protein</fullName>
    </submittedName>
</protein>
<dbReference type="Pfam" id="PF22794">
    <property type="entry name" value="jr-ZPR1"/>
    <property type="match status" value="2"/>
</dbReference>